<name>A0A3M8AUV6_9BACL</name>
<reference evidence="2 5" key="2">
    <citation type="submission" date="2019-06" db="EMBL/GenBank/DDBJ databases">
        <title>Whole genome shotgun sequence of Brevibacillus agri NBRC 15538.</title>
        <authorList>
            <person name="Hosoyama A."/>
            <person name="Uohara A."/>
            <person name="Ohji S."/>
            <person name="Ichikawa N."/>
        </authorList>
    </citation>
    <scope>NUCLEOTIDE SEQUENCE [LARGE SCALE GENOMIC DNA]</scope>
    <source>
        <strain evidence="2 5">NBRC 15538</strain>
    </source>
</reference>
<evidence type="ECO:0000313" key="3">
    <source>
        <dbReference type="EMBL" id="RNB54976.1"/>
    </source>
</evidence>
<dbReference type="Proteomes" id="UP000317180">
    <property type="component" value="Unassembled WGS sequence"/>
</dbReference>
<dbReference type="Proteomes" id="UP000276178">
    <property type="component" value="Unassembled WGS sequence"/>
</dbReference>
<keyword evidence="1" id="KW-1133">Transmembrane helix</keyword>
<sequence length="106" mass="12322">MYWESLPGWFWAIYYLFFLITAGTAAFCLARKKNRRMSVAAMLLALLLPVVSLWKSIARAEGMDEFEHFVMELLQGSLWAVFVLAGYVFLVAWWAMFLRNKKSSVQ</sequence>
<dbReference type="EMBL" id="RHHN01000037">
    <property type="protein sequence ID" value="RNB54976.1"/>
    <property type="molecule type" value="Genomic_DNA"/>
</dbReference>
<accession>A0A3M8AUV6</accession>
<comment type="caution">
    <text evidence="3">The sequence shown here is derived from an EMBL/GenBank/DDBJ whole genome shotgun (WGS) entry which is preliminary data.</text>
</comment>
<evidence type="ECO:0000313" key="5">
    <source>
        <dbReference type="Proteomes" id="UP000317180"/>
    </source>
</evidence>
<dbReference type="GeneID" id="82813432"/>
<feature type="transmembrane region" description="Helical" evidence="1">
    <location>
        <begin position="37"/>
        <end position="57"/>
    </location>
</feature>
<keyword evidence="1" id="KW-0812">Transmembrane</keyword>
<keyword evidence="5" id="KW-1185">Reference proteome</keyword>
<gene>
    <name evidence="2" type="ORF">BAG01nite_19510</name>
    <name evidence="3" type="ORF">EB820_12910</name>
</gene>
<evidence type="ECO:0000313" key="2">
    <source>
        <dbReference type="EMBL" id="GED25849.1"/>
    </source>
</evidence>
<dbReference type="OrthoDB" id="2645556at2"/>
<evidence type="ECO:0000313" key="4">
    <source>
        <dbReference type="Proteomes" id="UP000276178"/>
    </source>
</evidence>
<organism evidence="3 4">
    <name type="scientific">Brevibacillus agri</name>
    <dbReference type="NCBI Taxonomy" id="51101"/>
    <lineage>
        <taxon>Bacteria</taxon>
        <taxon>Bacillati</taxon>
        <taxon>Bacillota</taxon>
        <taxon>Bacilli</taxon>
        <taxon>Bacillales</taxon>
        <taxon>Paenibacillaceae</taxon>
        <taxon>Brevibacillus</taxon>
    </lineage>
</organism>
<dbReference type="AlphaFoldDB" id="A0A3M8AUV6"/>
<dbReference type="EMBL" id="BJOD01000016">
    <property type="protein sequence ID" value="GED25849.1"/>
    <property type="molecule type" value="Genomic_DNA"/>
</dbReference>
<feature type="transmembrane region" description="Helical" evidence="1">
    <location>
        <begin position="77"/>
        <end position="98"/>
    </location>
</feature>
<dbReference type="RefSeq" id="WP_007777077.1">
    <property type="nucleotide sequence ID" value="NZ_BJOD01000016.1"/>
</dbReference>
<keyword evidence="1" id="KW-0472">Membrane</keyword>
<protein>
    <submittedName>
        <fullName evidence="3">Uncharacterized protein</fullName>
    </submittedName>
</protein>
<evidence type="ECO:0000256" key="1">
    <source>
        <dbReference type="SAM" id="Phobius"/>
    </source>
</evidence>
<feature type="transmembrane region" description="Helical" evidence="1">
    <location>
        <begin position="12"/>
        <end position="30"/>
    </location>
</feature>
<proteinExistence type="predicted"/>
<reference evidence="3 4" key="1">
    <citation type="submission" date="2018-10" db="EMBL/GenBank/DDBJ databases">
        <title>Phylogenomics of Brevibacillus.</title>
        <authorList>
            <person name="Dunlap C."/>
        </authorList>
    </citation>
    <scope>NUCLEOTIDE SEQUENCE [LARGE SCALE GENOMIC DNA]</scope>
    <source>
        <strain evidence="3 4">NRRL NRS 1219</strain>
    </source>
</reference>